<dbReference type="PROSITE" id="PS50123">
    <property type="entry name" value="CHER"/>
    <property type="match status" value="1"/>
</dbReference>
<organism evidence="2 3">
    <name type="scientific">Ancylobacter novellus</name>
    <name type="common">Thiobacillus novellus</name>
    <dbReference type="NCBI Taxonomy" id="921"/>
    <lineage>
        <taxon>Bacteria</taxon>
        <taxon>Pseudomonadati</taxon>
        <taxon>Pseudomonadota</taxon>
        <taxon>Alphaproteobacteria</taxon>
        <taxon>Hyphomicrobiales</taxon>
        <taxon>Xanthobacteraceae</taxon>
        <taxon>Ancylobacter</taxon>
    </lineage>
</organism>
<dbReference type="EMBL" id="QFQD01000021">
    <property type="protein sequence ID" value="PZQ83279.1"/>
    <property type="molecule type" value="Genomic_DNA"/>
</dbReference>
<dbReference type="Gene3D" id="3.40.50.150">
    <property type="entry name" value="Vaccinia Virus protein VP39"/>
    <property type="match status" value="1"/>
</dbReference>
<evidence type="ECO:0000313" key="3">
    <source>
        <dbReference type="Proteomes" id="UP000248887"/>
    </source>
</evidence>
<dbReference type="Proteomes" id="UP000248887">
    <property type="component" value="Unassembled WGS sequence"/>
</dbReference>
<dbReference type="SUPFAM" id="SSF53335">
    <property type="entry name" value="S-adenosyl-L-methionine-dependent methyltransferases"/>
    <property type="match status" value="1"/>
</dbReference>
<dbReference type="PANTHER" id="PTHR24422">
    <property type="entry name" value="CHEMOTAXIS PROTEIN METHYLTRANSFERASE"/>
    <property type="match status" value="1"/>
</dbReference>
<reference evidence="2 3" key="1">
    <citation type="submission" date="2017-08" db="EMBL/GenBank/DDBJ databases">
        <title>Infants hospitalized years apart are colonized by the same room-sourced microbial strains.</title>
        <authorList>
            <person name="Brooks B."/>
            <person name="Olm M.R."/>
            <person name="Firek B.A."/>
            <person name="Baker R."/>
            <person name="Thomas B.C."/>
            <person name="Morowitz M.J."/>
            <person name="Banfield J.F."/>
        </authorList>
    </citation>
    <scope>NUCLEOTIDE SEQUENCE [LARGE SCALE GENOMIC DNA]</scope>
    <source>
        <strain evidence="2">S2_005_001_R2_27</strain>
    </source>
</reference>
<dbReference type="PRINTS" id="PR00996">
    <property type="entry name" value="CHERMTFRASE"/>
</dbReference>
<dbReference type="InterPro" id="IPR000780">
    <property type="entry name" value="CheR_MeTrfase"/>
</dbReference>
<dbReference type="InterPro" id="IPR022642">
    <property type="entry name" value="CheR_C"/>
</dbReference>
<dbReference type="InterPro" id="IPR050903">
    <property type="entry name" value="Bact_Chemotaxis_MeTrfase"/>
</dbReference>
<evidence type="ECO:0000259" key="1">
    <source>
        <dbReference type="PROSITE" id="PS50123"/>
    </source>
</evidence>
<comment type="caution">
    <text evidence="2">The sequence shown here is derived from an EMBL/GenBank/DDBJ whole genome shotgun (WGS) entry which is preliminary data.</text>
</comment>
<dbReference type="InterPro" id="IPR029063">
    <property type="entry name" value="SAM-dependent_MTases_sf"/>
</dbReference>
<gene>
    <name evidence="2" type="ORF">DI549_08635</name>
</gene>
<dbReference type="GO" id="GO:0008757">
    <property type="term" value="F:S-adenosylmethionine-dependent methyltransferase activity"/>
    <property type="evidence" value="ECO:0007669"/>
    <property type="project" value="InterPro"/>
</dbReference>
<dbReference type="Pfam" id="PF01739">
    <property type="entry name" value="CheR"/>
    <property type="match status" value="1"/>
</dbReference>
<evidence type="ECO:0000313" key="2">
    <source>
        <dbReference type="EMBL" id="PZQ83279.1"/>
    </source>
</evidence>
<protein>
    <submittedName>
        <fullName evidence="2">Chemotaxis protein CheR</fullName>
    </submittedName>
</protein>
<dbReference type="PANTHER" id="PTHR24422:SF8">
    <property type="entry name" value="CHEMOTAXIS PROTEIN"/>
    <property type="match status" value="1"/>
</dbReference>
<name>A0A2W5R3J2_ANCNO</name>
<accession>A0A2W5R3J2</accession>
<feature type="domain" description="CheR-type methyltransferase" evidence="1">
    <location>
        <begin position="16"/>
        <end position="259"/>
    </location>
</feature>
<dbReference type="SUPFAM" id="SSF47757">
    <property type="entry name" value="Chemotaxis receptor methyltransferase CheR, N-terminal domain"/>
    <property type="match status" value="1"/>
</dbReference>
<sequence length="283" mass="32774">MDATVSEDAAHERTEDIEIRLLLDALYYRYHYDFRDYAMASIKRRLRQGRQQMGFASFSAMQDALMRDPAMLPRLLGFLTVQVSEMFRDPTYFRTLREKVLPHLHTYPSLKVWIAGCSAGEELYSMVILFREEGLEERTLFYATDINQDALRAAETGIYSLDRIPLFTENHRRSGGRHSLSEYYHAAYGRASFDKSLRRKVVFSDHSLVTDAVFGEMHLISCRNVLIYFNRSAQDRALGLFKDSLARKGFLGLGAKESLRFSAHADSFVEFVREEKIYQRCAP</sequence>
<dbReference type="SMART" id="SM00138">
    <property type="entry name" value="MeTrc"/>
    <property type="match status" value="1"/>
</dbReference>
<dbReference type="AlphaFoldDB" id="A0A2W5R3J2"/>
<proteinExistence type="predicted"/>
<dbReference type="InterPro" id="IPR022641">
    <property type="entry name" value="CheR_N"/>
</dbReference>
<dbReference type="Pfam" id="PF03705">
    <property type="entry name" value="CheR_N"/>
    <property type="match status" value="1"/>
</dbReference>